<protein>
    <recommendedName>
        <fullName evidence="5">Autotransporter outer membrane beta-barrel domain-containing protein</fullName>
    </recommendedName>
</protein>
<organism evidence="3 4">
    <name type="scientific">Escherichia coli</name>
    <dbReference type="NCBI Taxonomy" id="562"/>
    <lineage>
        <taxon>Bacteria</taxon>
        <taxon>Pseudomonadati</taxon>
        <taxon>Pseudomonadota</taxon>
        <taxon>Gammaproteobacteria</taxon>
        <taxon>Enterobacterales</taxon>
        <taxon>Enterobacteriaceae</taxon>
        <taxon>Escherichia</taxon>
    </lineage>
</organism>
<evidence type="ECO:0000313" key="3">
    <source>
        <dbReference type="EMBL" id="EFC3527702.1"/>
    </source>
</evidence>
<dbReference type="EMBL" id="AASHPR010000109">
    <property type="protein sequence ID" value="EFC3527702.1"/>
    <property type="molecule type" value="Genomic_DNA"/>
</dbReference>
<dbReference type="InterPro" id="IPR036709">
    <property type="entry name" value="Autotransporte_beta_dom_sf"/>
</dbReference>
<sequence>MTMKKSFKLSRVAYSISIAIPLSFFSLQLMASDDNYNNIIFPEIEAPSNCDEVAILGKCKKYDGTDPLDTLYSSAGDSTRLYKIENSFGFYFDKKQASNGNVIIINSPGSLGGVIRGISTNWLEGVSFNDNRIFINLNGQELKWNHTDNGNGPKTGDGGWISAAAATAGKQLSNNSVYIKNTIFSESGSIFGAYANSASSSYYPPFSQSTITGNTVILDNVTMKPNTSYEPGWGAIVAGAYLFSPTPTFDDSAKSESIDMSNNSVYIKKSNLALDSIAGAFVYTDADSGSFKSNNNLTFIDSSTVNTGDNVYNRLYSASAPNSQDNVLSIQNSTLNISTDKKYYSIRAVYSADKTAENNRLNISNTTINTLNENNVSAKNVDITGGYSYETSRNNKVILDNSVLGRKVTSVNGGISNGSYEKSQIVADNNLVILNKTNMHNDLSVKGGYIHTVTPDKTQSVSASGNSIIVEGSHLAGSIYGGLLGTPDNPGIGKAENNSITIGAGQSGDFNALYGGYGAASDSTYRGNTLNLMSNVSTSSFGGFQHYNFYYSSNEQLSKPMLQINSGEATALVTSRGASENSTVTVLTKGINITDGTRFQLINNNSGFIDADTKDVLTEEDLKKIGQSSAPVFANFKSIATVEQYSHLKDYKLEISDGTLSAIISGNPENPENPENPKNPSGEKKNDQTDIFSTASLASLSTAIASDDLLIDTVLTNSLNNKNGSFATVRYGDYKFNTKQKLRTEQTSALFGFAFDTNVIDYGFFIETGYNSYNSNTNSSYGKVYGNGHQSYGGTGLYFDYMTSARGIHATGYLKAGILYDDFGTNIALTNVDLSNSSTYWGAHAGIYWDAPVENDWNTRIYANYFYDGREKEQFKIHDSEITYSEIDSHRLQTGMFINYTGENHLQPYLGIGWEEMMNAGGESSIHDQKHHWSLDTDDMNGGSAVITAGFNYIIPNKNVEAGLNIKGYNGMRNGASAQIQVKWNF</sequence>
<keyword evidence="2" id="KW-0812">Transmembrane</keyword>
<keyword evidence="2" id="KW-0472">Membrane</keyword>
<comment type="caution">
    <text evidence="3">The sequence shown here is derived from an EMBL/GenBank/DDBJ whole genome shotgun (WGS) entry which is preliminary data.</text>
</comment>
<gene>
    <name evidence="3" type="ORF">CTR35_004990</name>
</gene>
<dbReference type="Proteomes" id="UP000538406">
    <property type="component" value="Unassembled WGS sequence"/>
</dbReference>
<evidence type="ECO:0000256" key="2">
    <source>
        <dbReference type="SAM" id="Phobius"/>
    </source>
</evidence>
<accession>A0A8S7IRZ0</accession>
<reference evidence="3 4" key="1">
    <citation type="submission" date="2018-08" db="EMBL/GenBank/DDBJ databases">
        <authorList>
            <consortium name="NARMS: The National Antimicrobial Resistance Monitoring System"/>
        </authorList>
    </citation>
    <scope>NUCLEOTIDE SEQUENCE [LARGE SCALE GENOMIC DNA]</scope>
    <source>
        <strain evidence="3 4">FSIS11705178</strain>
    </source>
</reference>
<feature type="region of interest" description="Disordered" evidence="1">
    <location>
        <begin position="662"/>
        <end position="688"/>
    </location>
</feature>
<name>A0A8S7IRZ0_ECOLX</name>
<evidence type="ECO:0000313" key="4">
    <source>
        <dbReference type="Proteomes" id="UP000538406"/>
    </source>
</evidence>
<evidence type="ECO:0008006" key="5">
    <source>
        <dbReference type="Google" id="ProtNLM"/>
    </source>
</evidence>
<dbReference type="AlphaFoldDB" id="A0A8S7IRZ0"/>
<dbReference type="SUPFAM" id="SSF103515">
    <property type="entry name" value="Autotransporter"/>
    <property type="match status" value="1"/>
</dbReference>
<evidence type="ECO:0000256" key="1">
    <source>
        <dbReference type="SAM" id="MobiDB-lite"/>
    </source>
</evidence>
<proteinExistence type="predicted"/>
<feature type="transmembrane region" description="Helical" evidence="2">
    <location>
        <begin position="12"/>
        <end position="31"/>
    </location>
</feature>
<keyword evidence="2" id="KW-1133">Transmembrane helix</keyword>
<dbReference type="RefSeq" id="WP_214151722.1">
    <property type="nucleotide sequence ID" value="NZ_CP148445.1"/>
</dbReference>